<dbReference type="EMBL" id="NEVT01000003">
    <property type="protein sequence ID" value="OZI79940.1"/>
    <property type="molecule type" value="Genomic_DNA"/>
</dbReference>
<accession>A0A261W236</accession>
<evidence type="ECO:0000256" key="1">
    <source>
        <dbReference type="SAM" id="MobiDB-lite"/>
    </source>
</evidence>
<protein>
    <submittedName>
        <fullName evidence="2">Uncharacterized protein</fullName>
    </submittedName>
</protein>
<feature type="region of interest" description="Disordered" evidence="1">
    <location>
        <begin position="104"/>
        <end position="123"/>
    </location>
</feature>
<name>A0A261W236_9BORD</name>
<keyword evidence="3" id="KW-1185">Reference proteome</keyword>
<dbReference type="Proteomes" id="UP000215633">
    <property type="component" value="Unassembled WGS sequence"/>
</dbReference>
<organism evidence="2 3">
    <name type="scientific">Bordetella genomosp. 2</name>
    <dbReference type="NCBI Taxonomy" id="1983456"/>
    <lineage>
        <taxon>Bacteria</taxon>
        <taxon>Pseudomonadati</taxon>
        <taxon>Pseudomonadota</taxon>
        <taxon>Betaproteobacteria</taxon>
        <taxon>Burkholderiales</taxon>
        <taxon>Alcaligenaceae</taxon>
        <taxon>Bordetella</taxon>
    </lineage>
</organism>
<proteinExistence type="predicted"/>
<reference evidence="3" key="1">
    <citation type="submission" date="2017-05" db="EMBL/GenBank/DDBJ databases">
        <title>Complete and WGS of Bordetella genogroups.</title>
        <authorList>
            <person name="Spilker T."/>
            <person name="Lipuma J."/>
        </authorList>
    </citation>
    <scope>NUCLEOTIDE SEQUENCE [LARGE SCALE GENOMIC DNA]</scope>
    <source>
        <strain evidence="3">AU8256</strain>
    </source>
</reference>
<dbReference type="AlphaFoldDB" id="A0A261W236"/>
<evidence type="ECO:0000313" key="2">
    <source>
        <dbReference type="EMBL" id="OZI79940.1"/>
    </source>
</evidence>
<sequence>MAVAGLLVPQALSAGMPPRLDDLALPPGSVQTSLGEGLRLYGMPADIRLLDIPVAVADVIPLLTARHPSLSDLGVYPGRAVLSGRVGADLWVIMLEPAGPRRSRGSISVLGGRPDASRARPGSVPWMPAGARLRLDFAARQQGGQVTHQVWTLPLPLATARRAVDAGLRRAGWRRDAARPGPQHWMRGAARLVISIVDADGGSGILVQHHDAGAP</sequence>
<comment type="caution">
    <text evidence="2">The sequence shown here is derived from an EMBL/GenBank/DDBJ whole genome shotgun (WGS) entry which is preliminary data.</text>
</comment>
<gene>
    <name evidence="2" type="ORF">CAL24_08515</name>
</gene>
<evidence type="ECO:0000313" key="3">
    <source>
        <dbReference type="Proteomes" id="UP000215633"/>
    </source>
</evidence>